<dbReference type="InterPro" id="IPR037522">
    <property type="entry name" value="HD_GYP_dom"/>
</dbReference>
<gene>
    <name evidence="2" type="ORF">EIK76_09875</name>
</gene>
<dbReference type="SUPFAM" id="SSF109604">
    <property type="entry name" value="HD-domain/PDEase-like"/>
    <property type="match status" value="1"/>
</dbReference>
<dbReference type="PANTHER" id="PTHR43155">
    <property type="entry name" value="CYCLIC DI-GMP PHOSPHODIESTERASE PA4108-RELATED"/>
    <property type="match status" value="1"/>
</dbReference>
<reference evidence="2 3" key="1">
    <citation type="submission" date="2018-11" db="EMBL/GenBank/DDBJ databases">
        <title>Draft genome analysis of Rheinheimera mesophila isolated from an industrial waste site.</title>
        <authorList>
            <person name="Yu Q."/>
            <person name="Qi Y."/>
            <person name="Zhang H."/>
            <person name="Lu Y."/>
            <person name="Pu J."/>
        </authorList>
    </citation>
    <scope>NUCLEOTIDE SEQUENCE [LARGE SCALE GENOMIC DNA]</scope>
    <source>
        <strain evidence="2 3">IITR13</strain>
    </source>
</reference>
<dbReference type="InterPro" id="IPR006675">
    <property type="entry name" value="HDIG_dom"/>
</dbReference>
<dbReference type="Proteomes" id="UP000276260">
    <property type="component" value="Unassembled WGS sequence"/>
</dbReference>
<feature type="domain" description="HD-GYP" evidence="1">
    <location>
        <begin position="137"/>
        <end position="333"/>
    </location>
</feature>
<dbReference type="InterPro" id="IPR021812">
    <property type="entry name" value="DUF3391"/>
</dbReference>
<evidence type="ECO:0000259" key="1">
    <source>
        <dbReference type="PROSITE" id="PS51832"/>
    </source>
</evidence>
<name>A0A3P3QLF6_9GAMM</name>
<dbReference type="Gene3D" id="1.10.3210.10">
    <property type="entry name" value="Hypothetical protein af1432"/>
    <property type="match status" value="1"/>
</dbReference>
<dbReference type="SMART" id="SM00471">
    <property type="entry name" value="HDc"/>
    <property type="match status" value="1"/>
</dbReference>
<dbReference type="GO" id="GO:0008081">
    <property type="term" value="F:phosphoric diester hydrolase activity"/>
    <property type="evidence" value="ECO:0007669"/>
    <property type="project" value="UniProtKB-ARBA"/>
</dbReference>
<dbReference type="RefSeq" id="WP_046519712.1">
    <property type="nucleotide sequence ID" value="NZ_LAVS01000016.1"/>
</dbReference>
<dbReference type="PROSITE" id="PS51832">
    <property type="entry name" value="HD_GYP"/>
    <property type="match status" value="1"/>
</dbReference>
<dbReference type="CDD" id="cd00077">
    <property type="entry name" value="HDc"/>
    <property type="match status" value="1"/>
</dbReference>
<dbReference type="PANTHER" id="PTHR43155:SF2">
    <property type="entry name" value="CYCLIC DI-GMP PHOSPHODIESTERASE PA4108"/>
    <property type="match status" value="1"/>
</dbReference>
<protein>
    <submittedName>
        <fullName evidence="2">HD-GYP domain-containing protein</fullName>
    </submittedName>
</protein>
<dbReference type="OrthoDB" id="9802066at2"/>
<dbReference type="AlphaFoldDB" id="A0A3P3QLF6"/>
<organism evidence="2 3">
    <name type="scientific">Rheinheimera mesophila</name>
    <dbReference type="NCBI Taxonomy" id="1547515"/>
    <lineage>
        <taxon>Bacteria</taxon>
        <taxon>Pseudomonadati</taxon>
        <taxon>Pseudomonadota</taxon>
        <taxon>Gammaproteobacteria</taxon>
        <taxon>Chromatiales</taxon>
        <taxon>Chromatiaceae</taxon>
        <taxon>Rheinheimera</taxon>
    </lineage>
</organism>
<comment type="caution">
    <text evidence="2">The sequence shown here is derived from an EMBL/GenBank/DDBJ whole genome shotgun (WGS) entry which is preliminary data.</text>
</comment>
<evidence type="ECO:0000313" key="2">
    <source>
        <dbReference type="EMBL" id="RRJ21183.1"/>
    </source>
</evidence>
<sequence>MTAPAQLKVLSITELQPGMYVVSVHKQKGNVEIKTQGWARTEAVIEQLKKKGVLELVVDLSKTLEQPKTGTAAQSEPVQLPITARSREKVSFEQELGQANVLYQQAKGLQKKAFADIQAGRELNLQQFQDCATGFIDSVFRNQDALLCISRIREKDAYLLEHSVNVSILMTIFAKQMQFDETLIQQLATGALLHDIGKILVPDSILNKPGKLTAEEFAEMRRHVVYSHEILQKIPGLSPISIEVAAVHHERLDGKGYPYGLADQQISVYGRMISIVDTYDAITAQRCYKEGQTGISALKILKRESPQSFDPVLLAQFIKAIGIHPAGTLVKLSNEKLGIVLKANEQDPLRPIVKVFYHCKFRRYIEVSVLDLASNKVDLEIEGAVMPEDFGIDMIRFFRQSVLE</sequence>
<dbReference type="Pfam" id="PF13487">
    <property type="entry name" value="HD_5"/>
    <property type="match status" value="1"/>
</dbReference>
<keyword evidence="3" id="KW-1185">Reference proteome</keyword>
<accession>A0A3P3QLF6</accession>
<evidence type="ECO:0000313" key="3">
    <source>
        <dbReference type="Proteomes" id="UP000276260"/>
    </source>
</evidence>
<dbReference type="Pfam" id="PF11871">
    <property type="entry name" value="DUF3391"/>
    <property type="match status" value="1"/>
</dbReference>
<dbReference type="InterPro" id="IPR003607">
    <property type="entry name" value="HD/PDEase_dom"/>
</dbReference>
<dbReference type="EMBL" id="RRCF01000002">
    <property type="protein sequence ID" value="RRJ21183.1"/>
    <property type="molecule type" value="Genomic_DNA"/>
</dbReference>
<proteinExistence type="predicted"/>
<dbReference type="NCBIfam" id="TIGR00277">
    <property type="entry name" value="HDIG"/>
    <property type="match status" value="1"/>
</dbReference>